<evidence type="ECO:0000256" key="3">
    <source>
        <dbReference type="ARBA" id="ARBA00022723"/>
    </source>
</evidence>
<evidence type="ECO:0000256" key="4">
    <source>
        <dbReference type="ARBA" id="ARBA00022801"/>
    </source>
</evidence>
<dbReference type="GO" id="GO:0046872">
    <property type="term" value="F:metal ion binding"/>
    <property type="evidence" value="ECO:0007669"/>
    <property type="project" value="UniProtKB-KW"/>
</dbReference>
<comment type="caution">
    <text evidence="7">The sequence shown here is derived from an EMBL/GenBank/DDBJ whole genome shotgun (WGS) entry which is preliminary data.</text>
</comment>
<dbReference type="EMBL" id="VCMV01000071">
    <property type="protein sequence ID" value="KAB0264445.1"/>
    <property type="molecule type" value="Genomic_DNA"/>
</dbReference>
<dbReference type="PRINTS" id="PR01270">
    <property type="entry name" value="HDASUPER"/>
</dbReference>
<proteinExistence type="inferred from homology"/>
<dbReference type="GO" id="GO:0040029">
    <property type="term" value="P:epigenetic regulation of gene expression"/>
    <property type="evidence" value="ECO:0007669"/>
    <property type="project" value="TreeGrafter"/>
</dbReference>
<keyword evidence="4" id="KW-0378">Hydrolase</keyword>
<dbReference type="OrthoDB" id="9808367at2"/>
<dbReference type="InterPro" id="IPR023801">
    <property type="entry name" value="His_deacetylse_dom"/>
</dbReference>
<evidence type="ECO:0000256" key="5">
    <source>
        <dbReference type="ARBA" id="ARBA00022833"/>
    </source>
</evidence>
<accession>A0A5N3P3Y5</accession>
<protein>
    <submittedName>
        <fullName evidence="7">Histone deacetylase family protein</fullName>
    </submittedName>
</protein>
<name>A0A5N3P3Y5_9HYPH</name>
<dbReference type="SUPFAM" id="SSF52768">
    <property type="entry name" value="Arginase/deacetylase"/>
    <property type="match status" value="1"/>
</dbReference>
<dbReference type="GO" id="GO:0004407">
    <property type="term" value="F:histone deacetylase activity"/>
    <property type="evidence" value="ECO:0007669"/>
    <property type="project" value="TreeGrafter"/>
</dbReference>
<keyword evidence="3" id="KW-0479">Metal-binding</keyword>
<dbReference type="GO" id="GO:0016787">
    <property type="term" value="F:hydrolase activity"/>
    <property type="evidence" value="ECO:0007669"/>
    <property type="project" value="UniProtKB-KW"/>
</dbReference>
<gene>
    <name evidence="7" type="ORF">FEZ63_22690</name>
</gene>
<keyword evidence="8" id="KW-1185">Reference proteome</keyword>
<dbReference type="AlphaFoldDB" id="A0A5N3P3Y5"/>
<dbReference type="CDD" id="cd10001">
    <property type="entry name" value="HDAC_classII_APAH"/>
    <property type="match status" value="1"/>
</dbReference>
<dbReference type="Gene3D" id="3.40.800.20">
    <property type="entry name" value="Histone deacetylase domain"/>
    <property type="match status" value="1"/>
</dbReference>
<sequence length="342" mass="37808">MLVVHHPDQALHDPEFVFRTGKFVDQPDRAERYRIFLNIVQEDGHEIVKAPLGSLDPVTEIHDRDYVEFLRTVYSRWAANPDYGPEVIPNVHPTHRMHRKPTELLGELGWYSNSTSCPMTEGTWPAVYASAQTAIHGADRLAASGSPVYALCRPPGHHAYPDLMTGVCFLNNAAIAANRLTKTYGKVALVDIDVHHGNGTQFIFWERPDVLFCSIHVDPRLSAPYYAGHADEIGEGAGRGLNFNQPLPWATPDPLWLEAVDAALTRVREFAPGALVLSLGFDASEHDPVATFKITNDGFAQAGRKFATLDLPTLLVQEGGYLSPHLGGYLRSFFRAFEGKAA</sequence>
<reference evidence="7 8" key="1">
    <citation type="journal article" date="2019" name="Microorganisms">
        <title>Genome Insights into the Novel Species Microvirga brassicacearum, a Rapeseed Endophyte with Biotechnological Potential.</title>
        <authorList>
            <person name="Jimenez-Gomez A."/>
            <person name="Saati-Santamaria Z."/>
            <person name="Igual J.M."/>
            <person name="Rivas R."/>
            <person name="Mateos P.F."/>
            <person name="Garcia-Fraile P."/>
        </authorList>
    </citation>
    <scope>NUCLEOTIDE SEQUENCE [LARGE SCALE GENOMIC DNA]</scope>
    <source>
        <strain evidence="7 8">CDVBN77</strain>
    </source>
</reference>
<dbReference type="InterPro" id="IPR037138">
    <property type="entry name" value="His_deacetylse_dom_sf"/>
</dbReference>
<dbReference type="PANTHER" id="PTHR10625">
    <property type="entry name" value="HISTONE DEACETYLASE HDAC1-RELATED"/>
    <property type="match status" value="1"/>
</dbReference>
<dbReference type="Proteomes" id="UP000325684">
    <property type="component" value="Unassembled WGS sequence"/>
</dbReference>
<keyword evidence="5" id="KW-0862">Zinc</keyword>
<dbReference type="Pfam" id="PF00850">
    <property type="entry name" value="Hist_deacetyl"/>
    <property type="match status" value="1"/>
</dbReference>
<dbReference type="InterPro" id="IPR023696">
    <property type="entry name" value="Ureohydrolase_dom_sf"/>
</dbReference>
<dbReference type="PANTHER" id="PTHR10625:SF17">
    <property type="entry name" value="HISTONE DEACETYLASE 8"/>
    <property type="match status" value="1"/>
</dbReference>
<evidence type="ECO:0000313" key="8">
    <source>
        <dbReference type="Proteomes" id="UP000325684"/>
    </source>
</evidence>
<organism evidence="7 8">
    <name type="scientific">Microvirga brassicacearum</name>
    <dbReference type="NCBI Taxonomy" id="2580413"/>
    <lineage>
        <taxon>Bacteria</taxon>
        <taxon>Pseudomonadati</taxon>
        <taxon>Pseudomonadota</taxon>
        <taxon>Alphaproteobacteria</taxon>
        <taxon>Hyphomicrobiales</taxon>
        <taxon>Methylobacteriaceae</taxon>
        <taxon>Microvirga</taxon>
    </lineage>
</organism>
<evidence type="ECO:0000256" key="2">
    <source>
        <dbReference type="ARBA" id="ARBA00005947"/>
    </source>
</evidence>
<dbReference type="RefSeq" id="WP_150949176.1">
    <property type="nucleotide sequence ID" value="NZ_VCMV01000071.1"/>
</dbReference>
<dbReference type="InterPro" id="IPR000286">
    <property type="entry name" value="HDACs"/>
</dbReference>
<feature type="domain" description="Histone deacetylase" evidence="6">
    <location>
        <begin position="27"/>
        <end position="333"/>
    </location>
</feature>
<evidence type="ECO:0000313" key="7">
    <source>
        <dbReference type="EMBL" id="KAB0264445.1"/>
    </source>
</evidence>
<comment type="cofactor">
    <cofactor evidence="1">
        <name>Zn(2+)</name>
        <dbReference type="ChEBI" id="CHEBI:29105"/>
    </cofactor>
</comment>
<evidence type="ECO:0000256" key="1">
    <source>
        <dbReference type="ARBA" id="ARBA00001947"/>
    </source>
</evidence>
<evidence type="ECO:0000259" key="6">
    <source>
        <dbReference type="Pfam" id="PF00850"/>
    </source>
</evidence>
<comment type="similarity">
    <text evidence="2">Belongs to the histone deacetylase family.</text>
</comment>